<dbReference type="AlphaFoldDB" id="A0A6C2U143"/>
<dbReference type="CDD" id="cd16034">
    <property type="entry name" value="sulfatase_like"/>
    <property type="match status" value="1"/>
</dbReference>
<evidence type="ECO:0000256" key="1">
    <source>
        <dbReference type="ARBA" id="ARBA00008779"/>
    </source>
</evidence>
<reference evidence="7 8" key="1">
    <citation type="submission" date="2019-04" db="EMBL/GenBank/DDBJ databases">
        <authorList>
            <person name="Van Vliet M D."/>
        </authorList>
    </citation>
    <scope>NUCLEOTIDE SEQUENCE [LARGE SCALE GENOMIC DNA]</scope>
    <source>
        <strain evidence="7 8">F1</strain>
    </source>
</reference>
<name>A0A6C2U143_PONDE</name>
<evidence type="ECO:0000313" key="8">
    <source>
        <dbReference type="Proteomes" id="UP000366872"/>
    </source>
</evidence>
<sequence length="474" mass="53391">MNRQTRRQFIKTASAAIPALGIGNQLFAATGAGKKPNLVFVFADQMRAHAMGCMGNDQVITPNLDKMAADGLLVRNALSIQPVCTPYRAHLLTGRYGHSTGVIHNDIRLPDRETLLPEQMKKAGYATGYIGKWHLTETRLNPIDAKSSRGWDFWAVRNCSHKHSDPVYWLNDSKQPTRVPGWEPDVQTDLAVEFIKKKKNDPFCLFLSFGPPHQPYKAPQKYLNMYERQTLKPRPNVPYEIYPVKGKGDTVKPSMAEVLHEYYAMVTSVDECMGRINAALEEAGVADDTIVVFTSDHGDMLGSQGHIRKQRPWEESINIPFIVRYPSKIKQGQVKDWIVSSVDVMPTLLGMCNVPIPPQVEGMDYSDTFLGKSDKERDAAFLFNVHGGGGPGTDWRGIRTKEWVYAYHYSGDWVMYDLKNDPYELDNLIDNPAYAAQKKKLRDQLEAMRAELGETIPLKGIQPDPVKLPKGKQE</sequence>
<evidence type="ECO:0000256" key="3">
    <source>
        <dbReference type="ARBA" id="ARBA00022801"/>
    </source>
</evidence>
<feature type="signal peptide" evidence="5">
    <location>
        <begin position="1"/>
        <end position="28"/>
    </location>
</feature>
<keyword evidence="8" id="KW-1185">Reference proteome</keyword>
<dbReference type="InterPro" id="IPR000917">
    <property type="entry name" value="Sulfatase_N"/>
</dbReference>
<keyword evidence="2" id="KW-0479">Metal-binding</keyword>
<dbReference type="GO" id="GO:0004065">
    <property type="term" value="F:arylsulfatase activity"/>
    <property type="evidence" value="ECO:0007669"/>
    <property type="project" value="TreeGrafter"/>
</dbReference>
<dbReference type="InterPro" id="IPR017850">
    <property type="entry name" value="Alkaline_phosphatase_core_sf"/>
</dbReference>
<dbReference type="Proteomes" id="UP000366872">
    <property type="component" value="Unassembled WGS sequence"/>
</dbReference>
<dbReference type="GO" id="GO:0046872">
    <property type="term" value="F:metal ion binding"/>
    <property type="evidence" value="ECO:0007669"/>
    <property type="project" value="UniProtKB-KW"/>
</dbReference>
<proteinExistence type="inferred from homology"/>
<feature type="domain" description="Sulfatase N-terminal" evidence="6">
    <location>
        <begin position="36"/>
        <end position="352"/>
    </location>
</feature>
<feature type="chain" id="PRO_5028844453" evidence="5">
    <location>
        <begin position="29"/>
        <end position="474"/>
    </location>
</feature>
<evidence type="ECO:0000259" key="6">
    <source>
        <dbReference type="Pfam" id="PF00884"/>
    </source>
</evidence>
<dbReference type="Gene3D" id="3.40.720.10">
    <property type="entry name" value="Alkaline Phosphatase, subunit A"/>
    <property type="match status" value="1"/>
</dbReference>
<dbReference type="SUPFAM" id="SSF53649">
    <property type="entry name" value="Alkaline phosphatase-like"/>
    <property type="match status" value="1"/>
</dbReference>
<evidence type="ECO:0000256" key="5">
    <source>
        <dbReference type="SAM" id="SignalP"/>
    </source>
</evidence>
<dbReference type="PROSITE" id="PS51318">
    <property type="entry name" value="TAT"/>
    <property type="match status" value="1"/>
</dbReference>
<protein>
    <submittedName>
        <fullName evidence="7">Arylsulfatase</fullName>
    </submittedName>
</protein>
<accession>A0A6C2U143</accession>
<evidence type="ECO:0000256" key="4">
    <source>
        <dbReference type="ARBA" id="ARBA00022837"/>
    </source>
</evidence>
<comment type="similarity">
    <text evidence="1">Belongs to the sulfatase family.</text>
</comment>
<dbReference type="EMBL" id="CAAHFG010000001">
    <property type="protein sequence ID" value="VGO13593.1"/>
    <property type="molecule type" value="Genomic_DNA"/>
</dbReference>
<gene>
    <name evidence="7" type="ORF">PDESU_02150</name>
</gene>
<dbReference type="Pfam" id="PF00884">
    <property type="entry name" value="Sulfatase"/>
    <property type="match status" value="1"/>
</dbReference>
<keyword evidence="4" id="KW-0106">Calcium</keyword>
<organism evidence="7 8">
    <name type="scientific">Pontiella desulfatans</name>
    <dbReference type="NCBI Taxonomy" id="2750659"/>
    <lineage>
        <taxon>Bacteria</taxon>
        <taxon>Pseudomonadati</taxon>
        <taxon>Kiritimatiellota</taxon>
        <taxon>Kiritimatiellia</taxon>
        <taxon>Kiritimatiellales</taxon>
        <taxon>Pontiellaceae</taxon>
        <taxon>Pontiella</taxon>
    </lineage>
</organism>
<dbReference type="InterPro" id="IPR024607">
    <property type="entry name" value="Sulfatase_CS"/>
</dbReference>
<dbReference type="InterPro" id="IPR050738">
    <property type="entry name" value="Sulfatase"/>
</dbReference>
<dbReference type="PANTHER" id="PTHR42693:SF53">
    <property type="entry name" value="ENDO-4-O-SULFATASE"/>
    <property type="match status" value="1"/>
</dbReference>
<evidence type="ECO:0000256" key="2">
    <source>
        <dbReference type="ARBA" id="ARBA00022723"/>
    </source>
</evidence>
<dbReference type="RefSeq" id="WP_136079154.1">
    <property type="nucleotide sequence ID" value="NZ_CAAHFG010000001.1"/>
</dbReference>
<keyword evidence="5" id="KW-0732">Signal</keyword>
<dbReference type="PROSITE" id="PS00149">
    <property type="entry name" value="SULFATASE_2"/>
    <property type="match status" value="1"/>
</dbReference>
<dbReference type="InterPro" id="IPR006311">
    <property type="entry name" value="TAT_signal"/>
</dbReference>
<dbReference type="PANTHER" id="PTHR42693">
    <property type="entry name" value="ARYLSULFATASE FAMILY MEMBER"/>
    <property type="match status" value="1"/>
</dbReference>
<keyword evidence="3" id="KW-0378">Hydrolase</keyword>
<evidence type="ECO:0000313" key="7">
    <source>
        <dbReference type="EMBL" id="VGO13593.1"/>
    </source>
</evidence>